<sequence>MRTVKRLLLRSEKTIKSSQKMASNKGGRKRLGDRKREHAITLRFNGTELEKVKTILQSYNLDFRKRGTVGPFLRKLILNKETVKDKRIPDGISNLSYQINKIGTNINQLVKVANYKNMRSPNSNLEREIRRASELMLELIETINTKNQK</sequence>
<organism evidence="1 2">
    <name type="scientific">Ulvibacterium marinum</name>
    <dbReference type="NCBI Taxonomy" id="2419782"/>
    <lineage>
        <taxon>Bacteria</taxon>
        <taxon>Pseudomonadati</taxon>
        <taxon>Bacteroidota</taxon>
        <taxon>Flavobacteriia</taxon>
        <taxon>Flavobacteriales</taxon>
        <taxon>Flavobacteriaceae</taxon>
        <taxon>Ulvibacterium</taxon>
    </lineage>
</organism>
<comment type="caution">
    <text evidence="1">The sequence shown here is derived from an EMBL/GenBank/DDBJ whole genome shotgun (WGS) entry which is preliminary data.</text>
</comment>
<evidence type="ECO:0000313" key="1">
    <source>
        <dbReference type="EMBL" id="RKN78683.1"/>
    </source>
</evidence>
<dbReference type="EMBL" id="RBCJ01000004">
    <property type="protein sequence ID" value="RKN78683.1"/>
    <property type="molecule type" value="Genomic_DNA"/>
</dbReference>
<reference evidence="1 2" key="1">
    <citation type="submission" date="2018-10" db="EMBL/GenBank/DDBJ databases">
        <title>Ulvibacterium marinum gen. nov., sp. nov., a novel marine bacterium of the family Flavobacteriaceae, isolated from a culture of the green alga Ulva prolifera.</title>
        <authorList>
            <person name="Zhang Z."/>
        </authorList>
    </citation>
    <scope>NUCLEOTIDE SEQUENCE [LARGE SCALE GENOMIC DNA]</scope>
    <source>
        <strain evidence="1 2">CCMM003</strain>
    </source>
</reference>
<evidence type="ECO:0000313" key="2">
    <source>
        <dbReference type="Proteomes" id="UP000276603"/>
    </source>
</evidence>
<dbReference type="Proteomes" id="UP000276603">
    <property type="component" value="Unassembled WGS sequence"/>
</dbReference>
<accession>A0A3B0BYL4</accession>
<name>A0A3B0BYL4_9FLAO</name>
<proteinExistence type="predicted"/>
<gene>
    <name evidence="1" type="primary">mobC</name>
    <name evidence="1" type="ORF">D7Z94_21035</name>
</gene>
<protein>
    <submittedName>
        <fullName evidence="1">Plasmid mobilization relaxosome protein MobC</fullName>
    </submittedName>
</protein>
<dbReference type="AlphaFoldDB" id="A0A3B0BYL4"/>
<keyword evidence="2" id="KW-1185">Reference proteome</keyword>